<comment type="caution">
    <text evidence="3">The sequence shown here is derived from an EMBL/GenBank/DDBJ whole genome shotgun (WGS) entry which is preliminary data.</text>
</comment>
<dbReference type="PANTHER" id="PTHR46268:SF6">
    <property type="entry name" value="UNIVERSAL STRESS PROTEIN UP12"/>
    <property type="match status" value="1"/>
</dbReference>
<dbReference type="Pfam" id="PF00582">
    <property type="entry name" value="Usp"/>
    <property type="match status" value="2"/>
</dbReference>
<comment type="similarity">
    <text evidence="1">Belongs to the universal stress protein A family.</text>
</comment>
<dbReference type="Gene3D" id="3.40.50.12370">
    <property type="match status" value="1"/>
</dbReference>
<dbReference type="EMBL" id="JABWTA010000001">
    <property type="protein sequence ID" value="NVE94322.1"/>
    <property type="molecule type" value="Genomic_DNA"/>
</dbReference>
<gene>
    <name evidence="3" type="ORF">HUO12_05350</name>
</gene>
<dbReference type="AlphaFoldDB" id="A0A850HH47"/>
<dbReference type="RefSeq" id="WP_176272607.1">
    <property type="nucleotide sequence ID" value="NZ_JABWTA010000001.1"/>
</dbReference>
<organism evidence="3 4">
    <name type="scientific">Altererythrobacter lutimaris</name>
    <dbReference type="NCBI Taxonomy" id="2743979"/>
    <lineage>
        <taxon>Bacteria</taxon>
        <taxon>Pseudomonadati</taxon>
        <taxon>Pseudomonadota</taxon>
        <taxon>Alphaproteobacteria</taxon>
        <taxon>Sphingomonadales</taxon>
        <taxon>Erythrobacteraceae</taxon>
        <taxon>Altererythrobacter</taxon>
    </lineage>
</organism>
<dbReference type="InterPro" id="IPR006015">
    <property type="entry name" value="Universal_stress_UspA"/>
</dbReference>
<proteinExistence type="inferred from homology"/>
<keyword evidence="4" id="KW-1185">Reference proteome</keyword>
<reference evidence="3 4" key="1">
    <citation type="submission" date="2020-06" db="EMBL/GenBank/DDBJ databases">
        <title>Altererythrobacter lutimaris sp. nov., a marine bacterium isolated from a tidal flat.</title>
        <authorList>
            <person name="Kim D."/>
            <person name="Yoo Y."/>
            <person name="Kim J.-J."/>
        </authorList>
    </citation>
    <scope>NUCLEOTIDE SEQUENCE [LARGE SCALE GENOMIC DNA]</scope>
    <source>
        <strain evidence="3 4">JGD-16</strain>
    </source>
</reference>
<dbReference type="CDD" id="cd00293">
    <property type="entry name" value="USP-like"/>
    <property type="match status" value="2"/>
</dbReference>
<dbReference type="InterPro" id="IPR006016">
    <property type="entry name" value="UspA"/>
</dbReference>
<dbReference type="PRINTS" id="PR01438">
    <property type="entry name" value="UNVRSLSTRESS"/>
</dbReference>
<protein>
    <submittedName>
        <fullName evidence="3">Universal stress protein</fullName>
    </submittedName>
</protein>
<sequence>MLNTKILVATDFSSRADRAIDRALALCARTGKALRLVHALDFMDAENADWASLDKRMRECVGDTECDVEFAYPEGSPPHAIASASKADDVELLVVGPARYNSLGDFFLGTAVDYVLRNTKKPVLVVKQRPRSSYRHIIAGTDFSADSKYAIITAARMFPDAQVHVVHAWHVPFEGFQRDSYVAEEVEAHEQKAMETFMTALAEAEPSLSNATSALGRGGTHKTITREFEKRCDLASEGLVVLGSHGQSGFRQATLGSVTSDLLRSLKPDILVINTDNATS</sequence>
<feature type="domain" description="UspA" evidence="2">
    <location>
        <begin position="134"/>
        <end position="273"/>
    </location>
</feature>
<dbReference type="SUPFAM" id="SSF52402">
    <property type="entry name" value="Adenine nucleotide alpha hydrolases-like"/>
    <property type="match status" value="2"/>
</dbReference>
<evidence type="ECO:0000259" key="2">
    <source>
        <dbReference type="Pfam" id="PF00582"/>
    </source>
</evidence>
<evidence type="ECO:0000313" key="4">
    <source>
        <dbReference type="Proteomes" id="UP000546031"/>
    </source>
</evidence>
<dbReference type="PANTHER" id="PTHR46268">
    <property type="entry name" value="STRESS RESPONSE PROTEIN NHAX"/>
    <property type="match status" value="1"/>
</dbReference>
<feature type="domain" description="UspA" evidence="2">
    <location>
        <begin position="4"/>
        <end position="127"/>
    </location>
</feature>
<evidence type="ECO:0000256" key="1">
    <source>
        <dbReference type="ARBA" id="ARBA00008791"/>
    </source>
</evidence>
<evidence type="ECO:0000313" key="3">
    <source>
        <dbReference type="EMBL" id="NVE94322.1"/>
    </source>
</evidence>
<name>A0A850HH47_9SPHN</name>
<dbReference type="Proteomes" id="UP000546031">
    <property type="component" value="Unassembled WGS sequence"/>
</dbReference>
<accession>A0A850HH47</accession>